<dbReference type="EMBL" id="JBHLUD010000013">
    <property type="protein sequence ID" value="MFC0546928.1"/>
    <property type="molecule type" value="Genomic_DNA"/>
</dbReference>
<dbReference type="Proteomes" id="UP001589810">
    <property type="component" value="Unassembled WGS sequence"/>
</dbReference>
<gene>
    <name evidence="1" type="ORF">ACFFH7_35840</name>
</gene>
<dbReference type="RefSeq" id="WP_273937167.1">
    <property type="nucleotide sequence ID" value="NZ_CP097263.1"/>
</dbReference>
<keyword evidence="2" id="KW-1185">Reference proteome</keyword>
<sequence length="184" mass="19587">METPFAEPSALVAYLGSTLSLDRAAMLLAHASDIIRGVARQQLHLVEDDTVTLDPLGQVVLLPELPVLAVSSVDVLVNGMWSPFAGRWVWSATGTVRAVPSHWWPTTPRSVRVTYDHGYDPIPSDLATVCVSLAARLAVNPVHLQQQTVGGVQVRFAPSAAGEGGVLDDVEQAIVDRYSVAGVA</sequence>
<evidence type="ECO:0000313" key="2">
    <source>
        <dbReference type="Proteomes" id="UP001589810"/>
    </source>
</evidence>
<reference evidence="1 2" key="1">
    <citation type="submission" date="2024-09" db="EMBL/GenBank/DDBJ databases">
        <authorList>
            <person name="Sun Q."/>
            <person name="Mori K."/>
        </authorList>
    </citation>
    <scope>NUCLEOTIDE SEQUENCE [LARGE SCALE GENOMIC DNA]</scope>
    <source>
        <strain evidence="1 2">TBRC 1432</strain>
    </source>
</reference>
<protein>
    <submittedName>
        <fullName evidence="1">Uncharacterized protein</fullName>
    </submittedName>
</protein>
<accession>A0ABV6N302</accession>
<evidence type="ECO:0000313" key="1">
    <source>
        <dbReference type="EMBL" id="MFC0546928.1"/>
    </source>
</evidence>
<organism evidence="1 2">
    <name type="scientific">Kutzneria chonburiensis</name>
    <dbReference type="NCBI Taxonomy" id="1483604"/>
    <lineage>
        <taxon>Bacteria</taxon>
        <taxon>Bacillati</taxon>
        <taxon>Actinomycetota</taxon>
        <taxon>Actinomycetes</taxon>
        <taxon>Pseudonocardiales</taxon>
        <taxon>Pseudonocardiaceae</taxon>
        <taxon>Kutzneria</taxon>
    </lineage>
</organism>
<proteinExistence type="predicted"/>
<comment type="caution">
    <text evidence="1">The sequence shown here is derived from an EMBL/GenBank/DDBJ whole genome shotgun (WGS) entry which is preliminary data.</text>
</comment>
<name>A0ABV6N302_9PSEU</name>